<keyword evidence="4 6" id="KW-1133">Transmembrane helix</keyword>
<dbReference type="InterPro" id="IPR052714">
    <property type="entry name" value="MFS_Exporter"/>
</dbReference>
<reference evidence="8 9" key="1">
    <citation type="submission" date="2020-02" db="EMBL/GenBank/DDBJ databases">
        <title>Draft genome sequence of Lactococcus sp. Hs20B0-1.</title>
        <authorList>
            <person name="Noda S."/>
            <person name="Yuki M."/>
            <person name="Ohkuma M."/>
        </authorList>
    </citation>
    <scope>NUCLEOTIDE SEQUENCE [LARGE SCALE GENOMIC DNA]</scope>
    <source>
        <strain evidence="8 9">Hs20B0-1</strain>
    </source>
</reference>
<name>A0A6A0B8B2_9LACT</name>
<feature type="transmembrane region" description="Helical" evidence="6">
    <location>
        <begin position="370"/>
        <end position="388"/>
    </location>
</feature>
<dbReference type="CDD" id="cd17489">
    <property type="entry name" value="MFS_YfcJ_like"/>
    <property type="match status" value="1"/>
</dbReference>
<protein>
    <submittedName>
        <fullName evidence="8">MFS transporter</fullName>
    </submittedName>
</protein>
<evidence type="ECO:0000313" key="8">
    <source>
        <dbReference type="EMBL" id="GFH40903.1"/>
    </source>
</evidence>
<dbReference type="AlphaFoldDB" id="A0A6A0B8B2"/>
<proteinExistence type="predicted"/>
<evidence type="ECO:0000256" key="2">
    <source>
        <dbReference type="ARBA" id="ARBA00022448"/>
    </source>
</evidence>
<evidence type="ECO:0000256" key="5">
    <source>
        <dbReference type="ARBA" id="ARBA00023136"/>
    </source>
</evidence>
<comment type="caution">
    <text evidence="8">The sequence shown here is derived from an EMBL/GenBank/DDBJ whole genome shotgun (WGS) entry which is preliminary data.</text>
</comment>
<feature type="transmembrane region" description="Helical" evidence="6">
    <location>
        <begin position="174"/>
        <end position="196"/>
    </location>
</feature>
<evidence type="ECO:0000313" key="9">
    <source>
        <dbReference type="Proteomes" id="UP000475928"/>
    </source>
</evidence>
<organism evidence="8 9">
    <name type="scientific">Pseudolactococcus insecticola</name>
    <dbReference type="NCBI Taxonomy" id="2709158"/>
    <lineage>
        <taxon>Bacteria</taxon>
        <taxon>Bacillati</taxon>
        <taxon>Bacillota</taxon>
        <taxon>Bacilli</taxon>
        <taxon>Lactobacillales</taxon>
        <taxon>Streptococcaceae</taxon>
        <taxon>Pseudolactococcus</taxon>
    </lineage>
</organism>
<dbReference type="Pfam" id="PF07690">
    <property type="entry name" value="MFS_1"/>
    <property type="match status" value="1"/>
</dbReference>
<evidence type="ECO:0000256" key="6">
    <source>
        <dbReference type="SAM" id="Phobius"/>
    </source>
</evidence>
<dbReference type="Gene3D" id="1.20.1250.20">
    <property type="entry name" value="MFS general substrate transporter like domains"/>
    <property type="match status" value="1"/>
</dbReference>
<dbReference type="InterPro" id="IPR011701">
    <property type="entry name" value="MFS"/>
</dbReference>
<dbReference type="RefSeq" id="WP_228407523.1">
    <property type="nucleotide sequence ID" value="NZ_BLLH01000007.1"/>
</dbReference>
<feature type="domain" description="Major facilitator superfamily (MFS) profile" evidence="7">
    <location>
        <begin position="17"/>
        <end position="393"/>
    </location>
</feature>
<keyword evidence="9" id="KW-1185">Reference proteome</keyword>
<feature type="transmembrane region" description="Helical" evidence="6">
    <location>
        <begin position="217"/>
        <end position="234"/>
    </location>
</feature>
<dbReference type="GO" id="GO:0022857">
    <property type="term" value="F:transmembrane transporter activity"/>
    <property type="evidence" value="ECO:0007669"/>
    <property type="project" value="InterPro"/>
</dbReference>
<dbReference type="Proteomes" id="UP000475928">
    <property type="component" value="Unassembled WGS sequence"/>
</dbReference>
<feature type="transmembrane region" description="Helical" evidence="6">
    <location>
        <begin position="49"/>
        <end position="72"/>
    </location>
</feature>
<dbReference type="EMBL" id="BLLH01000007">
    <property type="protein sequence ID" value="GFH40903.1"/>
    <property type="molecule type" value="Genomic_DNA"/>
</dbReference>
<gene>
    <name evidence="8" type="ORF">Hs20B_13010</name>
</gene>
<feature type="transmembrane region" description="Helical" evidence="6">
    <location>
        <begin position="302"/>
        <end position="321"/>
    </location>
</feature>
<evidence type="ECO:0000256" key="4">
    <source>
        <dbReference type="ARBA" id="ARBA00022989"/>
    </source>
</evidence>
<dbReference type="InterPro" id="IPR020846">
    <property type="entry name" value="MFS_dom"/>
</dbReference>
<dbReference type="SUPFAM" id="SSF103473">
    <property type="entry name" value="MFS general substrate transporter"/>
    <property type="match status" value="1"/>
</dbReference>
<feature type="transmembrane region" description="Helical" evidence="6">
    <location>
        <begin position="146"/>
        <end position="168"/>
    </location>
</feature>
<comment type="subcellular location">
    <subcellularLocation>
        <location evidence="1">Cell membrane</location>
        <topology evidence="1">Multi-pass membrane protein</topology>
    </subcellularLocation>
</comment>
<feature type="transmembrane region" description="Helical" evidence="6">
    <location>
        <begin position="84"/>
        <end position="102"/>
    </location>
</feature>
<feature type="transmembrane region" description="Helical" evidence="6">
    <location>
        <begin position="280"/>
        <end position="296"/>
    </location>
</feature>
<dbReference type="GO" id="GO:0005886">
    <property type="term" value="C:plasma membrane"/>
    <property type="evidence" value="ECO:0007669"/>
    <property type="project" value="UniProtKB-SubCell"/>
</dbReference>
<keyword evidence="5 6" id="KW-0472">Membrane</keyword>
<feature type="transmembrane region" description="Helical" evidence="6">
    <location>
        <begin position="342"/>
        <end position="364"/>
    </location>
</feature>
<evidence type="ECO:0000259" key="7">
    <source>
        <dbReference type="PROSITE" id="PS50850"/>
    </source>
</evidence>
<feature type="transmembrane region" description="Helical" evidence="6">
    <location>
        <begin position="254"/>
        <end position="273"/>
    </location>
</feature>
<sequence length="394" mass="42734">METDHSKHVVTKIFNQSFLEIFLINFLVMITFYSLTVAIGPYAVDALGLSQAVGGLLVGITVIGSLFARLSSGILMEKLNTKQILFVGAGILLISLISYPLITSLSLLVIMRFVQGIAIGLIGTITNTAIVLVVPPDRKSEGISYFSLSTIIATAFGPFLALILIDSIGFKNLFFLEIILGILVLAAIFMVHESAVDLPNKGKHQKISIHSFVEPKVLPIALVMLIAAISYSAIQSDLSFFMKSEHMAKYSSIFFVIYAVSILASRPFTGVLADKKNENYVAYPSFILLILGFVALSQVNGVFLFIVSAILIGVGFGNLQSTIQSTIAKMVPIDRLGVSTSTYFILFDLAFGIGPVILGIIAPIIGFKALFELMIFVVAVSLVLYYFVHGKKIQ</sequence>
<feature type="transmembrane region" description="Helical" evidence="6">
    <location>
        <begin position="114"/>
        <end position="134"/>
    </location>
</feature>
<evidence type="ECO:0000256" key="1">
    <source>
        <dbReference type="ARBA" id="ARBA00004651"/>
    </source>
</evidence>
<keyword evidence="2" id="KW-0813">Transport</keyword>
<evidence type="ECO:0000256" key="3">
    <source>
        <dbReference type="ARBA" id="ARBA00022692"/>
    </source>
</evidence>
<dbReference type="PROSITE" id="PS50850">
    <property type="entry name" value="MFS"/>
    <property type="match status" value="1"/>
</dbReference>
<dbReference type="PANTHER" id="PTHR23531">
    <property type="entry name" value="QUINOLENE RESISTANCE PROTEIN NORA"/>
    <property type="match status" value="1"/>
</dbReference>
<feature type="transmembrane region" description="Helical" evidence="6">
    <location>
        <begin position="21"/>
        <end position="43"/>
    </location>
</feature>
<accession>A0A6A0B8B2</accession>
<dbReference type="PANTHER" id="PTHR23531:SF1">
    <property type="entry name" value="QUINOLENE RESISTANCE PROTEIN NORA"/>
    <property type="match status" value="1"/>
</dbReference>
<keyword evidence="3 6" id="KW-0812">Transmembrane</keyword>
<dbReference type="InterPro" id="IPR036259">
    <property type="entry name" value="MFS_trans_sf"/>
</dbReference>